<dbReference type="Gene3D" id="1.10.287.110">
    <property type="entry name" value="DnaJ domain"/>
    <property type="match status" value="1"/>
</dbReference>
<dbReference type="OrthoDB" id="66964at2759"/>
<dbReference type="CDD" id="cd06257">
    <property type="entry name" value="DnaJ"/>
    <property type="match status" value="1"/>
</dbReference>
<dbReference type="PRINTS" id="PR00625">
    <property type="entry name" value="JDOMAIN"/>
</dbReference>
<dbReference type="RefSeq" id="XP_009064618.1">
    <property type="nucleotide sequence ID" value="XM_009066370.1"/>
</dbReference>
<dbReference type="STRING" id="225164.V3ZK48"/>
<dbReference type="HOGENOM" id="CLU_017633_7_2_1"/>
<dbReference type="PANTHER" id="PTHR45255">
    <property type="entry name" value="DNAJ HOMOLOG SUBFAMILY C MEMBER 24"/>
    <property type="match status" value="1"/>
</dbReference>
<dbReference type="AlphaFoldDB" id="V3ZK48"/>
<keyword evidence="4" id="KW-0408">Iron</keyword>
<evidence type="ECO:0000313" key="7">
    <source>
        <dbReference type="EMBL" id="ESO84627.1"/>
    </source>
</evidence>
<dbReference type="Gene3D" id="3.10.660.10">
    <property type="entry name" value="DPH Zinc finger"/>
    <property type="match status" value="1"/>
</dbReference>
<evidence type="ECO:0000256" key="1">
    <source>
        <dbReference type="ARBA" id="ARBA00006169"/>
    </source>
</evidence>
<dbReference type="KEGG" id="lgi:LOTGIDRAFT_196481"/>
<dbReference type="InterPro" id="IPR036869">
    <property type="entry name" value="J_dom_sf"/>
</dbReference>
<dbReference type="InterPro" id="IPR007872">
    <property type="entry name" value="DPH_MB_dom"/>
</dbReference>
<dbReference type="CTD" id="20245193"/>
<protein>
    <recommendedName>
        <fullName evidence="9">J domain-containing protein</fullName>
    </recommendedName>
</protein>
<dbReference type="InterPro" id="IPR036671">
    <property type="entry name" value="DPH_MB_sf"/>
</dbReference>
<gene>
    <name evidence="7" type="ORF">LOTGIDRAFT_196481</name>
</gene>
<dbReference type="PANTHER" id="PTHR45255:SF1">
    <property type="entry name" value="DNAJ HOMOLOG SUBFAMILY C MEMBER 24"/>
    <property type="match status" value="1"/>
</dbReference>
<feature type="domain" description="DPH-type MB" evidence="6">
    <location>
        <begin position="103"/>
        <end position="159"/>
    </location>
</feature>
<dbReference type="OMA" id="REMTHEP"/>
<evidence type="ECO:0008006" key="9">
    <source>
        <dbReference type="Google" id="ProtNLM"/>
    </source>
</evidence>
<keyword evidence="3" id="KW-0862">Zinc</keyword>
<evidence type="ECO:0000256" key="2">
    <source>
        <dbReference type="ARBA" id="ARBA00022723"/>
    </source>
</evidence>
<reference evidence="7 8" key="1">
    <citation type="journal article" date="2013" name="Nature">
        <title>Insights into bilaterian evolution from three spiralian genomes.</title>
        <authorList>
            <person name="Simakov O."/>
            <person name="Marletaz F."/>
            <person name="Cho S.J."/>
            <person name="Edsinger-Gonzales E."/>
            <person name="Havlak P."/>
            <person name="Hellsten U."/>
            <person name="Kuo D.H."/>
            <person name="Larsson T."/>
            <person name="Lv J."/>
            <person name="Arendt D."/>
            <person name="Savage R."/>
            <person name="Osoegawa K."/>
            <person name="de Jong P."/>
            <person name="Grimwood J."/>
            <person name="Chapman J.A."/>
            <person name="Shapiro H."/>
            <person name="Aerts A."/>
            <person name="Otillar R.P."/>
            <person name="Terry A.Y."/>
            <person name="Boore J.L."/>
            <person name="Grigoriev I.V."/>
            <person name="Lindberg D.R."/>
            <person name="Seaver E.C."/>
            <person name="Weisblat D.A."/>
            <person name="Putnam N.H."/>
            <person name="Rokhsar D.S."/>
        </authorList>
    </citation>
    <scope>NUCLEOTIDE SEQUENCE [LARGE SCALE GENOMIC DNA]</scope>
</reference>
<dbReference type="EMBL" id="KB203440">
    <property type="protein sequence ID" value="ESO84627.1"/>
    <property type="molecule type" value="Genomic_DNA"/>
</dbReference>
<dbReference type="GO" id="GO:0008198">
    <property type="term" value="F:ferrous iron binding"/>
    <property type="evidence" value="ECO:0007669"/>
    <property type="project" value="TreeGrafter"/>
</dbReference>
<dbReference type="GeneID" id="20245193"/>
<dbReference type="SUPFAM" id="SSF144217">
    <property type="entry name" value="CSL zinc finger"/>
    <property type="match status" value="1"/>
</dbReference>
<dbReference type="PROSITE" id="PS51074">
    <property type="entry name" value="DPH_MB"/>
    <property type="match status" value="1"/>
</dbReference>
<dbReference type="InterPro" id="IPR001623">
    <property type="entry name" value="DnaJ_domain"/>
</dbReference>
<dbReference type="GO" id="GO:0001671">
    <property type="term" value="F:ATPase activator activity"/>
    <property type="evidence" value="ECO:0007669"/>
    <property type="project" value="TreeGrafter"/>
</dbReference>
<keyword evidence="2" id="KW-0479">Metal-binding</keyword>
<comment type="similarity">
    <text evidence="1">Belongs to the DPH4 family.</text>
</comment>
<dbReference type="SMART" id="SM00271">
    <property type="entry name" value="DnaJ"/>
    <property type="match status" value="1"/>
</dbReference>
<name>V3ZK48_LOTGI</name>
<dbReference type="Pfam" id="PF05207">
    <property type="entry name" value="Zn_ribbon_CSL"/>
    <property type="match status" value="1"/>
</dbReference>
<dbReference type="SUPFAM" id="SSF46565">
    <property type="entry name" value="Chaperone J-domain"/>
    <property type="match status" value="1"/>
</dbReference>
<evidence type="ECO:0000259" key="6">
    <source>
        <dbReference type="PROSITE" id="PS51074"/>
    </source>
</evidence>
<dbReference type="PROSITE" id="PS50076">
    <property type="entry name" value="DNAJ_2"/>
    <property type="match status" value="1"/>
</dbReference>
<keyword evidence="8" id="KW-1185">Reference proteome</keyword>
<feature type="domain" description="J" evidence="5">
    <location>
        <begin position="3"/>
        <end position="94"/>
    </location>
</feature>
<sequence>MENLYSTLGCQNFVGVEELRRSYLTLVKEFHPDKHIDEIGHSSNCPNEIHKPDVKEGQNGQTVAGNRLEKFIAIDKAWKILKDIELKEKYDLVLKQRLLCQDWPIQDELEINEFDEDTPNYVHVCRCGGKYILNSTDVRFHLDYVCCDSCSLCVKILYLQEFPD</sequence>
<proteinExistence type="inferred from homology"/>
<evidence type="ECO:0000313" key="8">
    <source>
        <dbReference type="Proteomes" id="UP000030746"/>
    </source>
</evidence>
<evidence type="ECO:0000256" key="3">
    <source>
        <dbReference type="ARBA" id="ARBA00022833"/>
    </source>
</evidence>
<accession>V3ZK48</accession>
<evidence type="ECO:0000256" key="4">
    <source>
        <dbReference type="ARBA" id="ARBA00023004"/>
    </source>
</evidence>
<evidence type="ECO:0000259" key="5">
    <source>
        <dbReference type="PROSITE" id="PS50076"/>
    </source>
</evidence>
<dbReference type="Proteomes" id="UP000030746">
    <property type="component" value="Unassembled WGS sequence"/>
</dbReference>
<organism evidence="7 8">
    <name type="scientific">Lottia gigantea</name>
    <name type="common">Giant owl limpet</name>
    <dbReference type="NCBI Taxonomy" id="225164"/>
    <lineage>
        <taxon>Eukaryota</taxon>
        <taxon>Metazoa</taxon>
        <taxon>Spiralia</taxon>
        <taxon>Lophotrochozoa</taxon>
        <taxon>Mollusca</taxon>
        <taxon>Gastropoda</taxon>
        <taxon>Patellogastropoda</taxon>
        <taxon>Lottioidea</taxon>
        <taxon>Lottiidae</taxon>
        <taxon>Lottia</taxon>
    </lineage>
</organism>